<organism evidence="1 2">
    <name type="scientific">Pedobacter cryotolerans</name>
    <dbReference type="NCBI Taxonomy" id="2571270"/>
    <lineage>
        <taxon>Bacteria</taxon>
        <taxon>Pseudomonadati</taxon>
        <taxon>Bacteroidota</taxon>
        <taxon>Sphingobacteriia</taxon>
        <taxon>Sphingobacteriales</taxon>
        <taxon>Sphingobacteriaceae</taxon>
        <taxon>Pedobacter</taxon>
    </lineage>
</organism>
<accession>A0A4U1CB60</accession>
<name>A0A4U1CB60_9SPHI</name>
<dbReference type="Proteomes" id="UP000310477">
    <property type="component" value="Unassembled WGS sequence"/>
</dbReference>
<dbReference type="OrthoDB" id="710963at2"/>
<comment type="caution">
    <text evidence="1">The sequence shown here is derived from an EMBL/GenBank/DDBJ whole genome shotgun (WGS) entry which is preliminary data.</text>
</comment>
<protein>
    <submittedName>
        <fullName evidence="1">Uncharacterized protein</fullName>
    </submittedName>
</protein>
<evidence type="ECO:0000313" key="2">
    <source>
        <dbReference type="Proteomes" id="UP000310477"/>
    </source>
</evidence>
<reference evidence="1 2" key="1">
    <citation type="submission" date="2019-04" db="EMBL/GenBank/DDBJ databases">
        <title>Pedobacter sp. AR-2-6 sp. nov., isolated from Arctic soil.</title>
        <authorList>
            <person name="Dahal R.H."/>
            <person name="Kim D.-U."/>
        </authorList>
    </citation>
    <scope>NUCLEOTIDE SEQUENCE [LARGE SCALE GENOMIC DNA]</scope>
    <source>
        <strain evidence="1 2">AR-2-6</strain>
    </source>
</reference>
<proteinExistence type="predicted"/>
<dbReference type="EMBL" id="SWBO01000001">
    <property type="protein sequence ID" value="TKC03158.1"/>
    <property type="molecule type" value="Genomic_DNA"/>
</dbReference>
<evidence type="ECO:0000313" key="1">
    <source>
        <dbReference type="EMBL" id="TKC03158.1"/>
    </source>
</evidence>
<sequence length="76" mass="9317">MEESFFIKVNGIIYEVIPEEEGTFTIFKFDAEYMQILRNRNKKWMRIDYKTDEPILEENKEVEDVGRLIDRYFGRE</sequence>
<keyword evidence="2" id="KW-1185">Reference proteome</keyword>
<dbReference type="RefSeq" id="WP_136873492.1">
    <property type="nucleotide sequence ID" value="NZ_SWBO01000001.1"/>
</dbReference>
<dbReference type="AlphaFoldDB" id="A0A4U1CB60"/>
<gene>
    <name evidence="1" type="ORF">FA045_00895</name>
</gene>